<accession>A0AAD7ABG6</accession>
<evidence type="ECO:0000313" key="1">
    <source>
        <dbReference type="EMBL" id="KAJ7354281.1"/>
    </source>
</evidence>
<dbReference type="Proteomes" id="UP001218218">
    <property type="component" value="Unassembled WGS sequence"/>
</dbReference>
<name>A0AAD7ABG6_9AGAR</name>
<reference evidence="1" key="1">
    <citation type="submission" date="2023-03" db="EMBL/GenBank/DDBJ databases">
        <title>Massive genome expansion in bonnet fungi (Mycena s.s.) driven by repeated elements and novel gene families across ecological guilds.</title>
        <authorList>
            <consortium name="Lawrence Berkeley National Laboratory"/>
            <person name="Harder C.B."/>
            <person name="Miyauchi S."/>
            <person name="Viragh M."/>
            <person name="Kuo A."/>
            <person name="Thoen E."/>
            <person name="Andreopoulos B."/>
            <person name="Lu D."/>
            <person name="Skrede I."/>
            <person name="Drula E."/>
            <person name="Henrissat B."/>
            <person name="Morin E."/>
            <person name="Kohler A."/>
            <person name="Barry K."/>
            <person name="LaButti K."/>
            <person name="Morin E."/>
            <person name="Salamov A."/>
            <person name="Lipzen A."/>
            <person name="Mereny Z."/>
            <person name="Hegedus B."/>
            <person name="Baldrian P."/>
            <person name="Stursova M."/>
            <person name="Weitz H."/>
            <person name="Taylor A."/>
            <person name="Grigoriev I.V."/>
            <person name="Nagy L.G."/>
            <person name="Martin F."/>
            <person name="Kauserud H."/>
        </authorList>
    </citation>
    <scope>NUCLEOTIDE SEQUENCE</scope>
    <source>
        <strain evidence="1">CBHHK002</strain>
    </source>
</reference>
<evidence type="ECO:0000313" key="2">
    <source>
        <dbReference type="Proteomes" id="UP001218218"/>
    </source>
</evidence>
<keyword evidence="2" id="KW-1185">Reference proteome</keyword>
<comment type="caution">
    <text evidence="1">The sequence shown here is derived from an EMBL/GenBank/DDBJ whole genome shotgun (WGS) entry which is preliminary data.</text>
</comment>
<sequence>MYTQPPSRLLILLVGAVPRRQLNISAAPDSGTRSRTPLSSCRRTTVLGASGGTARCVAALLRASFGSTGGGVAAGVGGAPWLESCETTAEVELPYGGYCAYQLLAGTVEPDELLSWDGYAINGRLSSVADTETGRLAAPVAGARIVELQGTTAYYVRHLGALVASYVQREVVL</sequence>
<proteinExistence type="predicted"/>
<protein>
    <submittedName>
        <fullName evidence="1">Uncharacterized protein</fullName>
    </submittedName>
</protein>
<organism evidence="1 2">
    <name type="scientific">Mycena albidolilacea</name>
    <dbReference type="NCBI Taxonomy" id="1033008"/>
    <lineage>
        <taxon>Eukaryota</taxon>
        <taxon>Fungi</taxon>
        <taxon>Dikarya</taxon>
        <taxon>Basidiomycota</taxon>
        <taxon>Agaricomycotina</taxon>
        <taxon>Agaricomycetes</taxon>
        <taxon>Agaricomycetidae</taxon>
        <taxon>Agaricales</taxon>
        <taxon>Marasmiineae</taxon>
        <taxon>Mycenaceae</taxon>
        <taxon>Mycena</taxon>
    </lineage>
</organism>
<dbReference type="AlphaFoldDB" id="A0AAD7ABG6"/>
<dbReference type="EMBL" id="JARIHO010000010">
    <property type="protein sequence ID" value="KAJ7354281.1"/>
    <property type="molecule type" value="Genomic_DNA"/>
</dbReference>
<gene>
    <name evidence="1" type="ORF">DFH08DRAFT_1077052</name>
</gene>